<protein>
    <submittedName>
        <fullName evidence="2">Uncharacterized protein</fullName>
    </submittedName>
</protein>
<organism evidence="2 3">
    <name type="scientific">Caenorhabditis japonica</name>
    <dbReference type="NCBI Taxonomy" id="281687"/>
    <lineage>
        <taxon>Eukaryota</taxon>
        <taxon>Metazoa</taxon>
        <taxon>Ecdysozoa</taxon>
        <taxon>Nematoda</taxon>
        <taxon>Chromadorea</taxon>
        <taxon>Rhabditida</taxon>
        <taxon>Rhabditina</taxon>
        <taxon>Rhabditomorpha</taxon>
        <taxon>Rhabditoidea</taxon>
        <taxon>Rhabditidae</taxon>
        <taxon>Peloderinae</taxon>
        <taxon>Caenorhabditis</taxon>
    </lineage>
</organism>
<name>A0A8R1DZ69_CAEJA</name>
<keyword evidence="3" id="KW-1185">Reference proteome</keyword>
<evidence type="ECO:0000256" key="1">
    <source>
        <dbReference type="SAM" id="MobiDB-lite"/>
    </source>
</evidence>
<evidence type="ECO:0000313" key="2">
    <source>
        <dbReference type="EnsemblMetazoa" id="CJA15982.1"/>
    </source>
</evidence>
<reference evidence="2" key="2">
    <citation type="submission" date="2022-06" db="UniProtKB">
        <authorList>
            <consortium name="EnsemblMetazoa"/>
        </authorList>
    </citation>
    <scope>IDENTIFICATION</scope>
    <source>
        <strain evidence="2">DF5081</strain>
    </source>
</reference>
<dbReference type="Proteomes" id="UP000005237">
    <property type="component" value="Unassembled WGS sequence"/>
</dbReference>
<reference evidence="3" key="1">
    <citation type="submission" date="2010-08" db="EMBL/GenBank/DDBJ databases">
        <authorList>
            <consortium name="Caenorhabditis japonica Sequencing Consortium"/>
            <person name="Wilson R.K."/>
        </authorList>
    </citation>
    <scope>NUCLEOTIDE SEQUENCE [LARGE SCALE GENOMIC DNA]</scope>
    <source>
        <strain evidence="3">DF5081</strain>
    </source>
</reference>
<evidence type="ECO:0000313" key="3">
    <source>
        <dbReference type="Proteomes" id="UP000005237"/>
    </source>
</evidence>
<accession>A0A8R1DZ69</accession>
<sequence>MRDDEVPAGPVAQKPAEEQDEAAERKIDAQIDELIRVFDNPNAPFEEKMHALIRIPTEIQHVLMTRDRADRLLSKIPVEMYRHVFDPDVKE</sequence>
<dbReference type="EnsemblMetazoa" id="CJA15982.1">
    <property type="protein sequence ID" value="CJA15982.1"/>
    <property type="gene ID" value="WBGene00135186"/>
</dbReference>
<proteinExistence type="predicted"/>
<dbReference type="AlphaFoldDB" id="A0A8R1DZ69"/>
<feature type="region of interest" description="Disordered" evidence="1">
    <location>
        <begin position="1"/>
        <end position="24"/>
    </location>
</feature>